<evidence type="ECO:0000259" key="14">
    <source>
        <dbReference type="Pfam" id="PF13579"/>
    </source>
</evidence>
<sequence length="429" mass="49590">MVNVAVVVMGDFGRSPRMQYHALSLAKHGIKVSVVASQGSPPIRELQNHPCVDLHLIKDLKFEAWPRLLRYGLKAIYQTLMLLWHLFLTIPSPSAVLVQNPPSVPTLPCVWFACKVRRSKFVLDWHNYGYSILAMNVRRENSLVKIYHWIEFFFGRRADCGFCVSEGMRKDLLEKGINNIVVLHDKPPLRFQPRDWNEPDQLQEVHDLLVRLSESDRDLQRLATSPHETVLTRMNEDKLELKSRRERPFLLLSSTSWTEDEDFGLLLAALSKYDKAASEDAPDILCVVTGKGPQKEFYLEKISGMKLKKVHILTPWLEIQDYPMLVSICDLGVCLHKSSSSLDLPMKIVDMFGCCVPVLAWNYKCISELVKVDQTGLLFESSDQLCKHLIKMCDNRNIEILNLWRRNIMAWQETRWERNWDSVARGIFL</sequence>
<evidence type="ECO:0000313" key="17">
    <source>
        <dbReference type="RefSeq" id="XP_028966323.1"/>
    </source>
</evidence>
<feature type="domain" description="Glycosyl transferase family 1" evidence="13">
    <location>
        <begin position="245"/>
        <end position="396"/>
    </location>
</feature>
<dbReference type="RefSeq" id="XP_028966323.1">
    <property type="nucleotide sequence ID" value="XM_029110490.1"/>
</dbReference>
<proteinExistence type="predicted"/>
<feature type="domain" description="Glycosyltransferase subfamily 4-like N-terminal" evidence="14">
    <location>
        <begin position="20"/>
        <end position="183"/>
    </location>
</feature>
<dbReference type="InterPro" id="IPR028098">
    <property type="entry name" value="Glyco_trans_4-like_N"/>
</dbReference>
<name>A0AAJ7SCP9_9ACAR</name>
<dbReference type="Proteomes" id="UP000694867">
    <property type="component" value="Unplaced"/>
</dbReference>
<dbReference type="GO" id="GO:0004578">
    <property type="term" value="F:chitobiosyldiphosphodolichol beta-mannosyltransferase activity"/>
    <property type="evidence" value="ECO:0007669"/>
    <property type="project" value="UniProtKB-EC"/>
</dbReference>
<evidence type="ECO:0000256" key="2">
    <source>
        <dbReference type="ARBA" id="ARBA00004922"/>
    </source>
</evidence>
<dbReference type="Gene3D" id="3.40.50.2000">
    <property type="entry name" value="Glycogen Phosphorylase B"/>
    <property type="match status" value="2"/>
</dbReference>
<dbReference type="AlphaFoldDB" id="A0AAJ7SCP9"/>
<gene>
    <name evidence="16 17" type="primary">LOC100904119</name>
</gene>
<dbReference type="Pfam" id="PF00534">
    <property type="entry name" value="Glycos_transf_1"/>
    <property type="match status" value="1"/>
</dbReference>
<dbReference type="Pfam" id="PF13579">
    <property type="entry name" value="Glyco_trans_4_4"/>
    <property type="match status" value="1"/>
</dbReference>
<dbReference type="InterPro" id="IPR001296">
    <property type="entry name" value="Glyco_trans_1"/>
</dbReference>
<dbReference type="GO" id="GO:0005789">
    <property type="term" value="C:endoplasmic reticulum membrane"/>
    <property type="evidence" value="ECO:0007669"/>
    <property type="project" value="UniProtKB-SubCell"/>
</dbReference>
<keyword evidence="8" id="KW-0472">Membrane</keyword>
<evidence type="ECO:0000256" key="4">
    <source>
        <dbReference type="ARBA" id="ARBA00022679"/>
    </source>
</evidence>
<evidence type="ECO:0000256" key="9">
    <source>
        <dbReference type="ARBA" id="ARBA00031434"/>
    </source>
</evidence>
<dbReference type="SUPFAM" id="SSF53756">
    <property type="entry name" value="UDP-Glycosyltransferase/glycogen phosphorylase"/>
    <property type="match status" value="1"/>
</dbReference>
<dbReference type="InterPro" id="IPR026051">
    <property type="entry name" value="ALG1-like"/>
</dbReference>
<evidence type="ECO:0000256" key="8">
    <source>
        <dbReference type="ARBA" id="ARBA00023136"/>
    </source>
</evidence>
<evidence type="ECO:0000256" key="1">
    <source>
        <dbReference type="ARBA" id="ARBA00004389"/>
    </source>
</evidence>
<evidence type="ECO:0000256" key="7">
    <source>
        <dbReference type="ARBA" id="ARBA00022989"/>
    </source>
</evidence>
<dbReference type="GeneID" id="100904119"/>
<evidence type="ECO:0000259" key="13">
    <source>
        <dbReference type="Pfam" id="PF00534"/>
    </source>
</evidence>
<evidence type="ECO:0000313" key="16">
    <source>
        <dbReference type="RefSeq" id="XP_028966322.1"/>
    </source>
</evidence>
<dbReference type="CTD" id="56052"/>
<dbReference type="PANTHER" id="PTHR13036:SF0">
    <property type="entry name" value="CHITOBIOSYLDIPHOSPHODOLICHOL BETA-MANNOSYLTRANSFERASE"/>
    <property type="match status" value="1"/>
</dbReference>
<comment type="catalytic activity">
    <reaction evidence="12">
        <text>an N,N'-diacetylchitobiosyl-diphospho-di-trans,poly-cis-dolichol + GDP-alpha-D-mannose = a beta-D-Man-(1-&gt;4)-beta-D-GlcNAc-(1-&gt;4)-alpha-D-GlcNAc-diphospho-di-trans,poly-cis-dolichol + GDP + H(+)</text>
        <dbReference type="Rhea" id="RHEA:13865"/>
        <dbReference type="Rhea" id="RHEA-COMP:19510"/>
        <dbReference type="Rhea" id="RHEA-COMP:19511"/>
        <dbReference type="ChEBI" id="CHEBI:15378"/>
        <dbReference type="ChEBI" id="CHEBI:57269"/>
        <dbReference type="ChEBI" id="CHEBI:57527"/>
        <dbReference type="ChEBI" id="CHEBI:58189"/>
        <dbReference type="ChEBI" id="CHEBI:58472"/>
        <dbReference type="EC" id="2.4.1.142"/>
    </reaction>
    <physiologicalReaction direction="left-to-right" evidence="12">
        <dbReference type="Rhea" id="RHEA:13866"/>
    </physiologicalReaction>
</comment>
<reference evidence="16 17" key="1">
    <citation type="submission" date="2025-04" db="UniProtKB">
        <authorList>
            <consortium name="RefSeq"/>
        </authorList>
    </citation>
    <scope>IDENTIFICATION</scope>
</reference>
<accession>A0AAJ7SCP9</accession>
<keyword evidence="7" id="KW-1133">Transmembrane helix</keyword>
<dbReference type="RefSeq" id="XP_028966322.1">
    <property type="nucleotide sequence ID" value="XM_029110489.1"/>
</dbReference>
<keyword evidence="5" id="KW-0812">Transmembrane</keyword>
<evidence type="ECO:0000313" key="15">
    <source>
        <dbReference type="Proteomes" id="UP000694867"/>
    </source>
</evidence>
<organism evidence="15 17">
    <name type="scientific">Galendromus occidentalis</name>
    <name type="common">western predatory mite</name>
    <dbReference type="NCBI Taxonomy" id="34638"/>
    <lineage>
        <taxon>Eukaryota</taxon>
        <taxon>Metazoa</taxon>
        <taxon>Ecdysozoa</taxon>
        <taxon>Arthropoda</taxon>
        <taxon>Chelicerata</taxon>
        <taxon>Arachnida</taxon>
        <taxon>Acari</taxon>
        <taxon>Parasitiformes</taxon>
        <taxon>Mesostigmata</taxon>
        <taxon>Gamasina</taxon>
        <taxon>Phytoseioidea</taxon>
        <taxon>Phytoseiidae</taxon>
        <taxon>Typhlodrominae</taxon>
        <taxon>Galendromus</taxon>
    </lineage>
</organism>
<evidence type="ECO:0000256" key="3">
    <source>
        <dbReference type="ARBA" id="ARBA00022676"/>
    </source>
</evidence>
<protein>
    <recommendedName>
        <fullName evidence="10">Beta-1,4-mannosyltransferase</fullName>
    </recommendedName>
    <alternativeName>
        <fullName evidence="11">GDP-Man:GlcNAc2-PP-dolichol mannosyltransferase</fullName>
    </alternativeName>
    <alternativeName>
        <fullName evidence="9">GDP-mannose-dolichol diphosphochitobiose mannosyltransferase</fullName>
    </alternativeName>
</protein>
<keyword evidence="15" id="KW-1185">Reference proteome</keyword>
<evidence type="ECO:0000256" key="10">
    <source>
        <dbReference type="ARBA" id="ARBA00031566"/>
    </source>
</evidence>
<comment type="subcellular location">
    <subcellularLocation>
        <location evidence="1">Endoplasmic reticulum membrane</location>
        <topology evidence="1">Single-pass membrane protein</topology>
    </subcellularLocation>
</comment>
<evidence type="ECO:0000256" key="12">
    <source>
        <dbReference type="ARBA" id="ARBA00045071"/>
    </source>
</evidence>
<dbReference type="KEGG" id="goe:100904119"/>
<keyword evidence="3" id="KW-0328">Glycosyltransferase</keyword>
<evidence type="ECO:0000256" key="6">
    <source>
        <dbReference type="ARBA" id="ARBA00022824"/>
    </source>
</evidence>
<keyword evidence="4" id="KW-0808">Transferase</keyword>
<dbReference type="PANTHER" id="PTHR13036">
    <property type="entry name" value="BETA1,4 MANNOSYLTRANSFERASE"/>
    <property type="match status" value="1"/>
</dbReference>
<keyword evidence="6" id="KW-0256">Endoplasmic reticulum</keyword>
<comment type="pathway">
    <text evidence="2">Protein modification; protein glycosylation.</text>
</comment>
<evidence type="ECO:0000256" key="5">
    <source>
        <dbReference type="ARBA" id="ARBA00022692"/>
    </source>
</evidence>
<evidence type="ECO:0000256" key="11">
    <source>
        <dbReference type="ARBA" id="ARBA00033088"/>
    </source>
</evidence>